<dbReference type="Gene3D" id="3.30.540.30">
    <property type="match status" value="3"/>
</dbReference>
<keyword evidence="1" id="KW-0479">Metal-binding</keyword>
<evidence type="ECO:0000256" key="2">
    <source>
        <dbReference type="ARBA" id="ARBA00022801"/>
    </source>
</evidence>
<dbReference type="Gene3D" id="3.30.70.2600">
    <property type="match status" value="1"/>
</dbReference>
<dbReference type="Proteomes" id="UP001590950">
    <property type="component" value="Unassembled WGS sequence"/>
</dbReference>
<gene>
    <name evidence="3" type="ORF">N7G274_004625</name>
</gene>
<name>A0ABR4ABI7_9LECA</name>
<accession>A0ABR4ABI7</accession>
<keyword evidence="4" id="KW-1185">Reference proteome</keyword>
<organism evidence="3 4">
    <name type="scientific">Stereocaulon virgatum</name>
    <dbReference type="NCBI Taxonomy" id="373712"/>
    <lineage>
        <taxon>Eukaryota</taxon>
        <taxon>Fungi</taxon>
        <taxon>Dikarya</taxon>
        <taxon>Ascomycota</taxon>
        <taxon>Pezizomycotina</taxon>
        <taxon>Lecanoromycetes</taxon>
        <taxon>OSLEUM clade</taxon>
        <taxon>Lecanoromycetidae</taxon>
        <taxon>Lecanorales</taxon>
        <taxon>Lecanorineae</taxon>
        <taxon>Stereocaulaceae</taxon>
        <taxon>Stereocaulon</taxon>
    </lineage>
</organism>
<dbReference type="InterPro" id="IPR039461">
    <property type="entry name" value="Peptidase_M49"/>
</dbReference>
<dbReference type="PANTHER" id="PTHR23422:SF11">
    <property type="entry name" value="DIPEPTIDYL PEPTIDASE 3"/>
    <property type="match status" value="1"/>
</dbReference>
<evidence type="ECO:0000313" key="3">
    <source>
        <dbReference type="EMBL" id="KAL2042865.1"/>
    </source>
</evidence>
<proteinExistence type="predicted"/>
<sequence>MDVSRYYADSPPTVVPLAIKPHFEALTNEQKLYAHYISRAAYHGTRIILRQVSPESESIYNLIISLHNYCSGTWSQLAKDAGIKDDELQHFLAYATQFLGNLGNYKGFGDLKFVPRCSSLTIEKLASMDGDAKKACEKCISAIYANTEKPALMHFGFPGEGHMSAYYPDSPDISKEEIEQVEAFLGTKKLLPENTRLRKTKDGNYEVLIASGLSKPESIPELTEAEVNEVSGKPAWDIDSGPLKGHKVSLIFGDHQEEMTRVAIHMKKAGQHAANGTQKKMMDFYSLSFSTGSLNTFKESQKLWVKDLSPTVESNIGFIETYRDPAGIRGEWEGFVAMVNKERTAAFQKLVAAAPAMIPKLPWPSEFEVDEFTAPDFTSLEVLSFASSGIPAGINIPNYDDIRQDLGFKNVSLGNVLSAKAHNEPIPFIRPEDLEVYQENRDDAFEVQVVSIIG</sequence>
<evidence type="ECO:0000313" key="4">
    <source>
        <dbReference type="Proteomes" id="UP001590950"/>
    </source>
</evidence>
<dbReference type="PANTHER" id="PTHR23422">
    <property type="entry name" value="DIPEPTIDYL PEPTIDASE III-RELATED"/>
    <property type="match status" value="1"/>
</dbReference>
<dbReference type="EMBL" id="JBEFKJ010000013">
    <property type="protein sequence ID" value="KAL2042865.1"/>
    <property type="molecule type" value="Genomic_DNA"/>
</dbReference>
<keyword evidence="2" id="KW-0378">Hydrolase</keyword>
<evidence type="ECO:0000256" key="1">
    <source>
        <dbReference type="ARBA" id="ARBA00022723"/>
    </source>
</evidence>
<reference evidence="3 4" key="1">
    <citation type="submission" date="2024-09" db="EMBL/GenBank/DDBJ databases">
        <title>Rethinking Asexuality: The Enigmatic Case of Functional Sexual Genes in Lepraria (Stereocaulaceae).</title>
        <authorList>
            <person name="Doellman M."/>
            <person name="Sun Y."/>
            <person name="Barcenas-Pena A."/>
            <person name="Lumbsch H.T."/>
            <person name="Grewe F."/>
        </authorList>
    </citation>
    <scope>NUCLEOTIDE SEQUENCE [LARGE SCALE GENOMIC DNA]</scope>
    <source>
        <strain evidence="3 4">Mercado 3170</strain>
    </source>
</reference>
<dbReference type="Pfam" id="PF03571">
    <property type="entry name" value="Peptidase_M49"/>
    <property type="match status" value="1"/>
</dbReference>
<protein>
    <submittedName>
        <fullName evidence="3">Uncharacterized protein</fullName>
    </submittedName>
</protein>
<comment type="caution">
    <text evidence="3">The sequence shown here is derived from an EMBL/GenBank/DDBJ whole genome shotgun (WGS) entry which is preliminary data.</text>
</comment>